<feature type="transmembrane region" description="Helical" evidence="1">
    <location>
        <begin position="95"/>
        <end position="118"/>
    </location>
</feature>
<dbReference type="EMBL" id="CP065856">
    <property type="protein sequence ID" value="QPV61857.1"/>
    <property type="molecule type" value="Genomic_DNA"/>
</dbReference>
<dbReference type="KEGG" id="hlt:I7X12_13995"/>
<feature type="transmembrane region" description="Helical" evidence="1">
    <location>
        <begin position="28"/>
        <end position="45"/>
    </location>
</feature>
<dbReference type="OrthoDB" id="382839at2157"/>
<proteinExistence type="predicted"/>
<dbReference type="AlphaFoldDB" id="A0A7T3KU35"/>
<name>A0A7T3KU35_9EURY</name>
<evidence type="ECO:0000256" key="1">
    <source>
        <dbReference type="SAM" id="Phobius"/>
    </source>
</evidence>
<dbReference type="Proteomes" id="UP000595001">
    <property type="component" value="Chromosome"/>
</dbReference>
<protein>
    <submittedName>
        <fullName evidence="2">Uncharacterized protein</fullName>
    </submittedName>
</protein>
<feature type="transmembrane region" description="Helical" evidence="1">
    <location>
        <begin position="65"/>
        <end position="83"/>
    </location>
</feature>
<evidence type="ECO:0000313" key="2">
    <source>
        <dbReference type="EMBL" id="QPV61857.1"/>
    </source>
</evidence>
<dbReference type="GeneID" id="60589626"/>
<keyword evidence="1" id="KW-0472">Membrane</keyword>
<keyword evidence="1" id="KW-1133">Transmembrane helix</keyword>
<gene>
    <name evidence="2" type="ORF">I7X12_13995</name>
</gene>
<organism evidence="2 3">
    <name type="scientific">Halosimplex litoreum</name>
    <dbReference type="NCBI Taxonomy" id="1198301"/>
    <lineage>
        <taxon>Archaea</taxon>
        <taxon>Methanobacteriati</taxon>
        <taxon>Methanobacteriota</taxon>
        <taxon>Stenosarchaea group</taxon>
        <taxon>Halobacteria</taxon>
        <taxon>Halobacteriales</taxon>
        <taxon>Haloarculaceae</taxon>
        <taxon>Halosimplex</taxon>
    </lineage>
</organism>
<sequence length="125" mass="12596">MGLLAAFVAALGTYDTVALGGVTGSGGWPTVALYGATALLLLIPYGSDRARSLCHRVVRTGPVRAGLALFGLGALTLTAVLVVDFARAPPGEFEAAIAVAFWVLILGGSGVSVVTAAIRGERDSP</sequence>
<keyword evidence="1" id="KW-0812">Transmembrane</keyword>
<evidence type="ECO:0000313" key="3">
    <source>
        <dbReference type="Proteomes" id="UP000595001"/>
    </source>
</evidence>
<accession>A0A7T3KU35</accession>
<reference evidence="2 3" key="1">
    <citation type="submission" date="2020-12" db="EMBL/GenBank/DDBJ databases">
        <title>Halosimplex halophilum sp. nov. and Halosimplex salinum sp. nov., two new members of the genus Halosimplex.</title>
        <authorList>
            <person name="Cui H.L."/>
        </authorList>
    </citation>
    <scope>NUCLEOTIDE SEQUENCE [LARGE SCALE GENOMIC DNA]</scope>
    <source>
        <strain evidence="2 3">YGH94</strain>
    </source>
</reference>
<keyword evidence="3" id="KW-1185">Reference proteome</keyword>
<dbReference type="RefSeq" id="WP_198060679.1">
    <property type="nucleotide sequence ID" value="NZ_CP065856.1"/>
</dbReference>